<dbReference type="Proteomes" id="UP001318301">
    <property type="component" value="Unassembled WGS sequence"/>
</dbReference>
<evidence type="ECO:0000313" key="2">
    <source>
        <dbReference type="Proteomes" id="UP001318301"/>
    </source>
</evidence>
<dbReference type="InterPro" id="IPR014942">
    <property type="entry name" value="AbiEii"/>
</dbReference>
<name>A0ABX0F212_9BACT</name>
<reference evidence="1 2" key="1">
    <citation type="submission" date="2019-02" db="EMBL/GenBank/DDBJ databases">
        <title>Genome of a new Bacteroidetes strain.</title>
        <authorList>
            <person name="Pitt A."/>
        </authorList>
    </citation>
    <scope>NUCLEOTIDE SEQUENCE [LARGE SCALE GENOMIC DNA]</scope>
    <source>
        <strain evidence="1 2">50C-KIRBA</strain>
    </source>
</reference>
<organism evidence="1 2">
    <name type="scientific">Aquirufa beregesia</name>
    <dbReference type="NCBI Taxonomy" id="2516556"/>
    <lineage>
        <taxon>Bacteria</taxon>
        <taxon>Pseudomonadati</taxon>
        <taxon>Bacteroidota</taxon>
        <taxon>Cytophagia</taxon>
        <taxon>Cytophagales</taxon>
        <taxon>Flectobacillaceae</taxon>
        <taxon>Aquirufa</taxon>
    </lineage>
</organism>
<dbReference type="Pfam" id="PF08843">
    <property type="entry name" value="AbiEii"/>
    <property type="match status" value="1"/>
</dbReference>
<comment type="caution">
    <text evidence="1">The sequence shown here is derived from an EMBL/GenBank/DDBJ whole genome shotgun (WGS) entry which is preliminary data.</text>
</comment>
<dbReference type="GO" id="GO:0016740">
    <property type="term" value="F:transferase activity"/>
    <property type="evidence" value="ECO:0007669"/>
    <property type="project" value="UniProtKB-KW"/>
</dbReference>
<dbReference type="Gene3D" id="3.10.450.620">
    <property type="entry name" value="JHP933, nucleotidyltransferase-like core domain"/>
    <property type="match status" value="1"/>
</dbReference>
<keyword evidence="2" id="KW-1185">Reference proteome</keyword>
<keyword evidence="1" id="KW-0808">Transferase</keyword>
<accession>A0ABX0F212</accession>
<protein>
    <submittedName>
        <fullName evidence="1">Nucleotidyl transferase AbiEii/AbiGii toxin family protein</fullName>
    </submittedName>
</protein>
<gene>
    <name evidence="1" type="ORF">EWU23_13600</name>
</gene>
<sequence>MIKDKCFTEKWLEHFKKQKDHKRIDKIILEKMIYALHLLERLKANGLEFVFKGGTSLVLLLKEANRFSIDIDIICKTDRKDFEEILNKVIQTSNFKDWKLDKHRSYQSGVPKAHYKLSFDTNQQGSGTILLDVLIEDPIYPEQAEMPIITNWIETETVTMVKVPTIDAITGDKLTAFAPDTIGIPYFKGKDMQPFSMEISKQLFDLSKLFEHITNVEMVAKSFMAFAEQEISYRKNGNPESELTPEKVLQNTIDTCLIIAKKGGGSDDEKQKFAELQRGIKSFDSGFLMSGNFRIDDAVPAAARIAYLSAKILVNDMSSIAYFEGQDIKGLTIEDSDWNFLNKLKKQPDKSSFYYWYQTVPLLTKKTASQIDNENDSNN</sequence>
<dbReference type="EMBL" id="SEWW01000020">
    <property type="protein sequence ID" value="NGZ45512.1"/>
    <property type="molecule type" value="Genomic_DNA"/>
</dbReference>
<proteinExistence type="predicted"/>
<evidence type="ECO:0000313" key="1">
    <source>
        <dbReference type="EMBL" id="NGZ45512.1"/>
    </source>
</evidence>